<keyword evidence="1" id="KW-0732">Signal</keyword>
<dbReference type="HOGENOM" id="CLU_112450_0_0_10"/>
<gene>
    <name evidence="2" type="ordered locus">Halhy_3348</name>
</gene>
<dbReference type="KEGG" id="hhy:Halhy_3348"/>
<dbReference type="Proteomes" id="UP000008461">
    <property type="component" value="Chromosome"/>
</dbReference>
<protein>
    <recommendedName>
        <fullName evidence="4">Sensor of ECF-type sigma factor</fullName>
    </recommendedName>
</protein>
<reference key="2">
    <citation type="submission" date="2011-04" db="EMBL/GenBank/DDBJ databases">
        <title>Complete sequence of chromosome of Haliscomenobacter hydrossis DSM 1100.</title>
        <authorList>
            <consortium name="US DOE Joint Genome Institute (JGI-PGF)"/>
            <person name="Lucas S."/>
            <person name="Han J."/>
            <person name="Lapidus A."/>
            <person name="Bruce D."/>
            <person name="Goodwin L."/>
            <person name="Pitluck S."/>
            <person name="Peters L."/>
            <person name="Kyrpides N."/>
            <person name="Mavromatis K."/>
            <person name="Ivanova N."/>
            <person name="Ovchinnikova G."/>
            <person name="Pagani I."/>
            <person name="Daligault H."/>
            <person name="Detter J.C."/>
            <person name="Han C."/>
            <person name="Land M."/>
            <person name="Hauser L."/>
            <person name="Markowitz V."/>
            <person name="Cheng J.-F."/>
            <person name="Hugenholtz P."/>
            <person name="Woyke T."/>
            <person name="Wu D."/>
            <person name="Verbarg S."/>
            <person name="Frueling A."/>
            <person name="Brambilla E."/>
            <person name="Klenk H.-P."/>
            <person name="Eisen J.A."/>
        </authorList>
    </citation>
    <scope>NUCLEOTIDE SEQUENCE</scope>
    <source>
        <strain>DSM 1100</strain>
    </source>
</reference>
<reference evidence="2 3" key="1">
    <citation type="journal article" date="2011" name="Stand. Genomic Sci.">
        <title>Complete genome sequence of Haliscomenobacter hydrossis type strain (O).</title>
        <authorList>
            <consortium name="US DOE Joint Genome Institute (JGI-PGF)"/>
            <person name="Daligault H."/>
            <person name="Lapidus A."/>
            <person name="Zeytun A."/>
            <person name="Nolan M."/>
            <person name="Lucas S."/>
            <person name="Del Rio T.G."/>
            <person name="Tice H."/>
            <person name="Cheng J.F."/>
            <person name="Tapia R."/>
            <person name="Han C."/>
            <person name="Goodwin L."/>
            <person name="Pitluck S."/>
            <person name="Liolios K."/>
            <person name="Pagani I."/>
            <person name="Ivanova N."/>
            <person name="Huntemann M."/>
            <person name="Mavromatis K."/>
            <person name="Mikhailova N."/>
            <person name="Pati A."/>
            <person name="Chen A."/>
            <person name="Palaniappan K."/>
            <person name="Land M."/>
            <person name="Hauser L."/>
            <person name="Brambilla E.M."/>
            <person name="Rohde M."/>
            <person name="Verbarg S."/>
            <person name="Goker M."/>
            <person name="Bristow J."/>
            <person name="Eisen J.A."/>
            <person name="Markowitz V."/>
            <person name="Hugenholtz P."/>
            <person name="Kyrpides N.C."/>
            <person name="Klenk H.P."/>
            <person name="Woyke T."/>
        </authorList>
    </citation>
    <scope>NUCLEOTIDE SEQUENCE [LARGE SCALE GENOMIC DNA]</scope>
    <source>
        <strain evidence="3">ATCC 27775 / DSM 1100 / LMG 10767 / O</strain>
    </source>
</reference>
<dbReference type="EMBL" id="CP002691">
    <property type="protein sequence ID" value="AEE51207.1"/>
    <property type="molecule type" value="Genomic_DNA"/>
</dbReference>
<evidence type="ECO:0000313" key="2">
    <source>
        <dbReference type="EMBL" id="AEE51207.1"/>
    </source>
</evidence>
<dbReference type="eggNOG" id="ENOG50331PZ">
    <property type="taxonomic scope" value="Bacteria"/>
</dbReference>
<dbReference type="RefSeq" id="WP_013765748.1">
    <property type="nucleotide sequence ID" value="NC_015510.1"/>
</dbReference>
<sequence length="145" mass="17522">MRNLIKVLAFTVAGLLCLPLLTQAQEGNERIRALRVAFITDKLKLTPEESEKFWPVYNQYEAEHKRIRQKYKPDEDLNTMSDQDVERAIFDRFEMEEQLIKLKRDYFQRMKGFMAVRKLALLQRSEQEFNKELLRRIQEARKNRK</sequence>
<evidence type="ECO:0000313" key="3">
    <source>
        <dbReference type="Proteomes" id="UP000008461"/>
    </source>
</evidence>
<accession>F4KUC5</accession>
<evidence type="ECO:0000256" key="1">
    <source>
        <dbReference type="SAM" id="SignalP"/>
    </source>
</evidence>
<dbReference type="OrthoDB" id="675330at2"/>
<keyword evidence="3" id="KW-1185">Reference proteome</keyword>
<organism evidence="2 3">
    <name type="scientific">Haliscomenobacter hydrossis (strain ATCC 27775 / DSM 1100 / LMG 10767 / O)</name>
    <dbReference type="NCBI Taxonomy" id="760192"/>
    <lineage>
        <taxon>Bacteria</taxon>
        <taxon>Pseudomonadati</taxon>
        <taxon>Bacteroidota</taxon>
        <taxon>Saprospiria</taxon>
        <taxon>Saprospirales</taxon>
        <taxon>Haliscomenobacteraceae</taxon>
        <taxon>Haliscomenobacter</taxon>
    </lineage>
</organism>
<dbReference type="AlphaFoldDB" id="F4KUC5"/>
<evidence type="ECO:0008006" key="4">
    <source>
        <dbReference type="Google" id="ProtNLM"/>
    </source>
</evidence>
<name>F4KUC5_HALH1</name>
<feature type="signal peptide" evidence="1">
    <location>
        <begin position="1"/>
        <end position="24"/>
    </location>
</feature>
<dbReference type="STRING" id="760192.Halhy_3348"/>
<feature type="chain" id="PRO_5003312107" description="Sensor of ECF-type sigma factor" evidence="1">
    <location>
        <begin position="25"/>
        <end position="145"/>
    </location>
</feature>
<proteinExistence type="predicted"/>